<dbReference type="PRINTS" id="PR00039">
    <property type="entry name" value="HTHLYSR"/>
</dbReference>
<keyword evidence="4" id="KW-0804">Transcription</keyword>
<evidence type="ECO:0000313" key="7">
    <source>
        <dbReference type="Proteomes" id="UP000180253"/>
    </source>
</evidence>
<accession>A0A1S1N4Z3</accession>
<dbReference type="Pfam" id="PF00126">
    <property type="entry name" value="HTH_1"/>
    <property type="match status" value="1"/>
</dbReference>
<dbReference type="PROSITE" id="PS50931">
    <property type="entry name" value="HTH_LYSR"/>
    <property type="match status" value="1"/>
</dbReference>
<dbReference type="CDD" id="cd08432">
    <property type="entry name" value="PBP2_GcdR_TrpI_HvrB_AmpR_like"/>
    <property type="match status" value="1"/>
</dbReference>
<dbReference type="Pfam" id="PF03466">
    <property type="entry name" value="LysR_substrate"/>
    <property type="match status" value="1"/>
</dbReference>
<evidence type="ECO:0000256" key="1">
    <source>
        <dbReference type="ARBA" id="ARBA00009437"/>
    </source>
</evidence>
<dbReference type="Gene3D" id="1.10.10.10">
    <property type="entry name" value="Winged helix-like DNA-binding domain superfamily/Winged helix DNA-binding domain"/>
    <property type="match status" value="1"/>
</dbReference>
<comment type="caution">
    <text evidence="6">The sequence shown here is derived from an EMBL/GenBank/DDBJ whole genome shotgun (WGS) entry which is preliminary data.</text>
</comment>
<sequence length="293" mass="33070">MNLPPLKSLLYFKYAAELGSFKLAAEQLFVTQAAISQQIRALETHLQCELFVRQTRAVHLTRQGEQLLPHVLAAFGHIEAGIGALAKDPEPTTLNISVLPSFAACWLLPRIQDFSQTGADIKLRIDPSDRHANFERGEADIGLRFGEGQYSGLHSELLGDDQMLLVYKAGMLDESAPLKPQLLNSQLIMDICPDAQRAWQTMVDELDITPEQLPHFLEIDNAALVIQAVLAGQGIGMLRKRLIESQVALSQLMVWPGFELQCDYQYFLVGPERHFTWHKVRIFKDWLITQFNH</sequence>
<evidence type="ECO:0000313" key="6">
    <source>
        <dbReference type="EMBL" id="OHU94501.1"/>
    </source>
</evidence>
<dbReference type="InterPro" id="IPR005119">
    <property type="entry name" value="LysR_subst-bd"/>
</dbReference>
<feature type="domain" description="HTH lysR-type" evidence="5">
    <location>
        <begin position="4"/>
        <end position="61"/>
    </location>
</feature>
<dbReference type="GO" id="GO:0006351">
    <property type="term" value="P:DNA-templated transcription"/>
    <property type="evidence" value="ECO:0007669"/>
    <property type="project" value="TreeGrafter"/>
</dbReference>
<evidence type="ECO:0000256" key="4">
    <source>
        <dbReference type="ARBA" id="ARBA00023163"/>
    </source>
</evidence>
<keyword evidence="3" id="KW-0238">DNA-binding</keyword>
<protein>
    <submittedName>
        <fullName evidence="6">LysR family transcriptional regulator</fullName>
    </submittedName>
</protein>
<evidence type="ECO:0000256" key="3">
    <source>
        <dbReference type="ARBA" id="ARBA00023125"/>
    </source>
</evidence>
<evidence type="ECO:0000256" key="2">
    <source>
        <dbReference type="ARBA" id="ARBA00023015"/>
    </source>
</evidence>
<dbReference type="InterPro" id="IPR036390">
    <property type="entry name" value="WH_DNA-bd_sf"/>
</dbReference>
<dbReference type="FunFam" id="1.10.10.10:FF:000001">
    <property type="entry name" value="LysR family transcriptional regulator"/>
    <property type="match status" value="1"/>
</dbReference>
<reference evidence="6 7" key="1">
    <citation type="submission" date="2016-10" db="EMBL/GenBank/DDBJ databases">
        <title>Pseudoalteromonas amylolytica sp. nov., isolated from the surface seawater.</title>
        <authorList>
            <person name="Wu Y.-H."/>
            <person name="Cheng H."/>
            <person name="Jin X.-B."/>
            <person name="Wang C.-S."/>
            <person name="Xu X.-W."/>
        </authorList>
    </citation>
    <scope>NUCLEOTIDE SEQUENCE [LARGE SCALE GENOMIC DNA]</scope>
    <source>
        <strain evidence="6 7">JCM 12483</strain>
    </source>
</reference>
<dbReference type="GO" id="GO:0003700">
    <property type="term" value="F:DNA-binding transcription factor activity"/>
    <property type="evidence" value="ECO:0007669"/>
    <property type="project" value="InterPro"/>
</dbReference>
<keyword evidence="2" id="KW-0805">Transcription regulation</keyword>
<dbReference type="SUPFAM" id="SSF53850">
    <property type="entry name" value="Periplasmic binding protein-like II"/>
    <property type="match status" value="1"/>
</dbReference>
<organism evidence="6 7">
    <name type="scientific">Pseudoalteromonas byunsanensis</name>
    <dbReference type="NCBI Taxonomy" id="327939"/>
    <lineage>
        <taxon>Bacteria</taxon>
        <taxon>Pseudomonadati</taxon>
        <taxon>Pseudomonadota</taxon>
        <taxon>Gammaproteobacteria</taxon>
        <taxon>Alteromonadales</taxon>
        <taxon>Pseudoalteromonadaceae</taxon>
        <taxon>Pseudoalteromonas</taxon>
    </lineage>
</organism>
<dbReference type="PANTHER" id="PTHR30537:SF74">
    <property type="entry name" value="HTH-TYPE TRANSCRIPTIONAL REGULATOR TRPI"/>
    <property type="match status" value="1"/>
</dbReference>
<evidence type="ECO:0000259" key="5">
    <source>
        <dbReference type="PROSITE" id="PS50931"/>
    </source>
</evidence>
<dbReference type="GO" id="GO:0043565">
    <property type="term" value="F:sequence-specific DNA binding"/>
    <property type="evidence" value="ECO:0007669"/>
    <property type="project" value="TreeGrafter"/>
</dbReference>
<comment type="similarity">
    <text evidence="1">Belongs to the LysR transcriptional regulatory family.</text>
</comment>
<dbReference type="InterPro" id="IPR058163">
    <property type="entry name" value="LysR-type_TF_proteobact-type"/>
</dbReference>
<dbReference type="STRING" id="327939.BIW53_15640"/>
<gene>
    <name evidence="6" type="ORF">BIW53_15640</name>
</gene>
<dbReference type="RefSeq" id="WP_070992969.1">
    <property type="nucleotide sequence ID" value="NZ_CBCSHD010000010.1"/>
</dbReference>
<dbReference type="AlphaFoldDB" id="A0A1S1N4Z3"/>
<dbReference type="PANTHER" id="PTHR30537">
    <property type="entry name" value="HTH-TYPE TRANSCRIPTIONAL REGULATOR"/>
    <property type="match status" value="1"/>
</dbReference>
<dbReference type="SUPFAM" id="SSF46785">
    <property type="entry name" value="Winged helix' DNA-binding domain"/>
    <property type="match status" value="1"/>
</dbReference>
<dbReference type="InterPro" id="IPR000847">
    <property type="entry name" value="LysR_HTH_N"/>
</dbReference>
<name>A0A1S1N4Z3_9GAMM</name>
<dbReference type="Proteomes" id="UP000180253">
    <property type="component" value="Unassembled WGS sequence"/>
</dbReference>
<dbReference type="OrthoDB" id="5877876at2"/>
<dbReference type="Gene3D" id="3.40.190.10">
    <property type="entry name" value="Periplasmic binding protein-like II"/>
    <property type="match status" value="2"/>
</dbReference>
<dbReference type="EMBL" id="MNAN01000034">
    <property type="protein sequence ID" value="OHU94501.1"/>
    <property type="molecule type" value="Genomic_DNA"/>
</dbReference>
<proteinExistence type="inferred from homology"/>
<keyword evidence="7" id="KW-1185">Reference proteome</keyword>
<dbReference type="InterPro" id="IPR036388">
    <property type="entry name" value="WH-like_DNA-bd_sf"/>
</dbReference>